<keyword evidence="4" id="KW-1185">Reference proteome</keyword>
<dbReference type="EMBL" id="PGGC01000188">
    <property type="protein sequence ID" value="PJG57636.1"/>
    <property type="molecule type" value="Genomic_DNA"/>
</dbReference>
<feature type="compositionally biased region" description="Basic and acidic residues" evidence="1">
    <location>
        <begin position="384"/>
        <end position="398"/>
    </location>
</feature>
<reference evidence="3 4" key="1">
    <citation type="submission" date="2017-11" db="EMBL/GenBank/DDBJ databases">
        <title>Draft genome sequence of environmental isolate Aeromonas cavernicola sp. nov. MDC 2508.</title>
        <authorList>
            <person name="Colston S.M."/>
            <person name="Navarro A."/>
            <person name="Martinez-Murcia A.J."/>
            <person name="Graf J."/>
        </authorList>
    </citation>
    <scope>NUCLEOTIDE SEQUENCE [LARGE SCALE GENOMIC DNA]</scope>
    <source>
        <strain evidence="3 4">MDC 2508</strain>
    </source>
</reference>
<feature type="non-terminal residue" evidence="3">
    <location>
        <position position="581"/>
    </location>
</feature>
<proteinExistence type="predicted"/>
<feature type="region of interest" description="Disordered" evidence="1">
    <location>
        <begin position="378"/>
        <end position="418"/>
    </location>
</feature>
<evidence type="ECO:0000256" key="1">
    <source>
        <dbReference type="SAM" id="MobiDB-lite"/>
    </source>
</evidence>
<protein>
    <recommendedName>
        <fullName evidence="2">DUF6531 domain-containing protein</fullName>
    </recommendedName>
</protein>
<sequence>MSNAVFLQAMADYRNALTEYRADADSFFLGDMLGMEMEQTIKVGDKTIKAASGSNKAQSVVTQCPLSGTLRLVHMFESTRFIPIGHTPYKVEAVKRGPRGHFISEKVVKEGTLDAKGIAEIGNLTPGQSYRVTFYPNVTKSDLDGLFSSYQTVQADLAAWLERQWASTHQPAWRNYQGSGSDGLAVAAGALRGLGKALASVWDDLVGLYDLLAHPMENAEKLLEFGVNAPDLAAAGAEKIENAMLVLQDEALLYLYVYALVSWVKMLPPDELAEFGTQMVATVLLDILIGVVLTGGAGLAIHHGGKAVTKVMGATKQQDRLAELSADLIEMSQKHNLAAHVQAAKPVLVSGHVPLNPLKKADLTLTDNQAPTAVKQATAVARQPEQHTKIEQVNRTPDDSTPATNSAGDTNQSAAKTCTDGCPVSMVTGEELLALTDGELPGLLPFRFGRLYRTSAVEQQCGLGPGWSHGLAHRLARSGDRLTWWDEEALAISLPMPTQQRPMVTNRLAEAAVYLGDEANEVIVAKAGSPFLHFTLTGQQGRLSALSDSYGNRLTVRSDEQGRVYWLEHAGGLALRLGYQN</sequence>
<dbReference type="Proteomes" id="UP000235861">
    <property type="component" value="Unassembled WGS sequence"/>
</dbReference>
<dbReference type="InterPro" id="IPR045351">
    <property type="entry name" value="DUF6531"/>
</dbReference>
<accession>A0A2H9U0Q0</accession>
<dbReference type="RefSeq" id="WP_236757958.1">
    <property type="nucleotide sequence ID" value="NZ_PGGC01000188.1"/>
</dbReference>
<feature type="domain" description="DUF6531" evidence="2">
    <location>
        <begin position="421"/>
        <end position="489"/>
    </location>
</feature>
<evidence type="ECO:0000259" key="2">
    <source>
        <dbReference type="Pfam" id="PF20148"/>
    </source>
</evidence>
<dbReference type="Pfam" id="PF20148">
    <property type="entry name" value="DUF6531"/>
    <property type="match status" value="1"/>
</dbReference>
<dbReference type="AlphaFoldDB" id="A0A2H9U0Q0"/>
<name>A0A2H9U0Q0_9GAMM</name>
<evidence type="ECO:0000313" key="4">
    <source>
        <dbReference type="Proteomes" id="UP000235861"/>
    </source>
</evidence>
<organism evidence="3 4">
    <name type="scientific">Aeromonas cavernicola</name>
    <dbReference type="NCBI Taxonomy" id="1006623"/>
    <lineage>
        <taxon>Bacteria</taxon>
        <taxon>Pseudomonadati</taxon>
        <taxon>Pseudomonadota</taxon>
        <taxon>Gammaproteobacteria</taxon>
        <taxon>Aeromonadales</taxon>
        <taxon>Aeromonadaceae</taxon>
        <taxon>Aeromonas</taxon>
    </lineage>
</organism>
<feature type="compositionally biased region" description="Polar residues" evidence="1">
    <location>
        <begin position="399"/>
        <end position="416"/>
    </location>
</feature>
<comment type="caution">
    <text evidence="3">The sequence shown here is derived from an EMBL/GenBank/DDBJ whole genome shotgun (WGS) entry which is preliminary data.</text>
</comment>
<gene>
    <name evidence="3" type="ORF">CUC53_16950</name>
</gene>
<evidence type="ECO:0000313" key="3">
    <source>
        <dbReference type="EMBL" id="PJG57636.1"/>
    </source>
</evidence>